<keyword evidence="3" id="KW-1133">Transmembrane helix</keyword>
<keyword evidence="3" id="KW-0472">Membrane</keyword>
<dbReference type="Gene3D" id="3.90.1720.10">
    <property type="entry name" value="endopeptidase domain like (from Nostoc punctiforme)"/>
    <property type="match status" value="1"/>
</dbReference>
<name>A0A1G2F3S7_9BACT</name>
<evidence type="ECO:0000259" key="5">
    <source>
        <dbReference type="PROSITE" id="PS51782"/>
    </source>
</evidence>
<dbReference type="InterPro" id="IPR007921">
    <property type="entry name" value="CHAP_dom"/>
</dbReference>
<evidence type="ECO:0008006" key="8">
    <source>
        <dbReference type="Google" id="ProtNLM"/>
    </source>
</evidence>
<dbReference type="Proteomes" id="UP000177810">
    <property type="component" value="Unassembled WGS sequence"/>
</dbReference>
<dbReference type="InterPro" id="IPR018392">
    <property type="entry name" value="LysM"/>
</dbReference>
<organism evidence="6 7">
    <name type="scientific">Candidatus Portnoybacteria bacterium RBG_13_40_8</name>
    <dbReference type="NCBI Taxonomy" id="1801990"/>
    <lineage>
        <taxon>Bacteria</taxon>
        <taxon>Candidatus Portnoyibacteriota</taxon>
    </lineage>
</organism>
<feature type="domain" description="LysM" evidence="5">
    <location>
        <begin position="173"/>
        <end position="217"/>
    </location>
</feature>
<dbReference type="PROSITE" id="PS51782">
    <property type="entry name" value="LYSM"/>
    <property type="match status" value="2"/>
</dbReference>
<dbReference type="EMBL" id="MHMT01000017">
    <property type="protein sequence ID" value="OGZ32587.1"/>
    <property type="molecule type" value="Genomic_DNA"/>
</dbReference>
<dbReference type="STRING" id="1801990.A2V69_01205"/>
<dbReference type="CDD" id="cd00118">
    <property type="entry name" value="LysM"/>
    <property type="match status" value="2"/>
</dbReference>
<evidence type="ECO:0000259" key="4">
    <source>
        <dbReference type="PROSITE" id="PS50911"/>
    </source>
</evidence>
<dbReference type="Gene3D" id="3.10.350.10">
    <property type="entry name" value="LysM domain"/>
    <property type="match status" value="2"/>
</dbReference>
<dbReference type="SMART" id="SM00257">
    <property type="entry name" value="LysM"/>
    <property type="match status" value="2"/>
</dbReference>
<evidence type="ECO:0000313" key="7">
    <source>
        <dbReference type="Proteomes" id="UP000177810"/>
    </source>
</evidence>
<sequence length="348" mass="38756">MKTILSRCLTLARENNWLKSLFFNPPFIKGGLVIVFVIGLLILTHTIEGSLNNYSSDEEKDIVRRGSFLYATQYLNPEELVIEEAYINGEFSENQNIILSNSAFLAASCPSPIIPGQERSGVTNYEVQSGDVPSEIAAAFGISTNTLLWANNLSVWDYIKPGQQLVILPVSGIKHTVQKGETIDQIVKKYNGDAQKTIEFNGLPANGNLAIGQEIIIPDGQKPVYIQSGTRSYATTVGSSFPRPYADQSHKFPWGQCTWYVAQRRYIPWGGDAKTWIYKAPEYGFATGNEPKAGAIMATREHSRYGHVAYVEAINGEYVTISEMSLGRGVKIVRTLHKDDWRIIGYIY</sequence>
<evidence type="ECO:0000313" key="6">
    <source>
        <dbReference type="EMBL" id="OGZ32587.1"/>
    </source>
</evidence>
<evidence type="ECO:0000256" key="2">
    <source>
        <dbReference type="ARBA" id="ARBA00022801"/>
    </source>
</evidence>
<dbReference type="Pfam" id="PF01476">
    <property type="entry name" value="LysM"/>
    <property type="match status" value="2"/>
</dbReference>
<feature type="transmembrane region" description="Helical" evidence="3">
    <location>
        <begin position="21"/>
        <end position="43"/>
    </location>
</feature>
<dbReference type="GO" id="GO:0016787">
    <property type="term" value="F:hydrolase activity"/>
    <property type="evidence" value="ECO:0007669"/>
    <property type="project" value="UniProtKB-KW"/>
</dbReference>
<accession>A0A1G2F3S7</accession>
<feature type="domain" description="LysM" evidence="5">
    <location>
        <begin position="123"/>
        <end position="167"/>
    </location>
</feature>
<dbReference type="SUPFAM" id="SSF54106">
    <property type="entry name" value="LysM domain"/>
    <property type="match status" value="2"/>
</dbReference>
<keyword evidence="1" id="KW-0732">Signal</keyword>
<gene>
    <name evidence="6" type="ORF">A2V69_01205</name>
</gene>
<protein>
    <recommendedName>
        <fullName evidence="8">LysM domain-containing protein</fullName>
    </recommendedName>
</protein>
<comment type="caution">
    <text evidence="6">The sequence shown here is derived from an EMBL/GenBank/DDBJ whole genome shotgun (WGS) entry which is preliminary data.</text>
</comment>
<dbReference type="SUPFAM" id="SSF54001">
    <property type="entry name" value="Cysteine proteinases"/>
    <property type="match status" value="1"/>
</dbReference>
<feature type="domain" description="Peptidase C51" evidence="4">
    <location>
        <begin position="232"/>
        <end position="348"/>
    </location>
</feature>
<keyword evidence="3" id="KW-0812">Transmembrane</keyword>
<dbReference type="PROSITE" id="PS50911">
    <property type="entry name" value="CHAP"/>
    <property type="match status" value="1"/>
</dbReference>
<dbReference type="InterPro" id="IPR036779">
    <property type="entry name" value="LysM_dom_sf"/>
</dbReference>
<proteinExistence type="predicted"/>
<dbReference type="InterPro" id="IPR038765">
    <property type="entry name" value="Papain-like_cys_pep_sf"/>
</dbReference>
<dbReference type="Pfam" id="PF05257">
    <property type="entry name" value="CHAP"/>
    <property type="match status" value="1"/>
</dbReference>
<dbReference type="AlphaFoldDB" id="A0A1G2F3S7"/>
<evidence type="ECO:0000256" key="3">
    <source>
        <dbReference type="SAM" id="Phobius"/>
    </source>
</evidence>
<reference evidence="6 7" key="1">
    <citation type="journal article" date="2016" name="Nat. Commun.">
        <title>Thousands of microbial genomes shed light on interconnected biogeochemical processes in an aquifer system.</title>
        <authorList>
            <person name="Anantharaman K."/>
            <person name="Brown C.T."/>
            <person name="Hug L.A."/>
            <person name="Sharon I."/>
            <person name="Castelle C.J."/>
            <person name="Probst A.J."/>
            <person name="Thomas B.C."/>
            <person name="Singh A."/>
            <person name="Wilkins M.J."/>
            <person name="Karaoz U."/>
            <person name="Brodie E.L."/>
            <person name="Williams K.H."/>
            <person name="Hubbard S.S."/>
            <person name="Banfield J.F."/>
        </authorList>
    </citation>
    <scope>NUCLEOTIDE SEQUENCE [LARGE SCALE GENOMIC DNA]</scope>
</reference>
<keyword evidence="2" id="KW-0378">Hydrolase</keyword>
<evidence type="ECO:0000256" key="1">
    <source>
        <dbReference type="ARBA" id="ARBA00022729"/>
    </source>
</evidence>